<evidence type="ECO:0000256" key="3">
    <source>
        <dbReference type="ARBA" id="ARBA00022692"/>
    </source>
</evidence>
<evidence type="ECO:0000313" key="9">
    <source>
        <dbReference type="Proteomes" id="UP001589865"/>
    </source>
</evidence>
<keyword evidence="4 6" id="KW-1133">Transmembrane helix</keyword>
<proteinExistence type="predicted"/>
<dbReference type="Gene3D" id="1.20.81.30">
    <property type="entry name" value="Type II secretion system (T2SS), domain F"/>
    <property type="match status" value="1"/>
</dbReference>
<keyword evidence="3 6" id="KW-0812">Transmembrane</keyword>
<dbReference type="PANTHER" id="PTHR35007:SF1">
    <property type="entry name" value="PILUS ASSEMBLY PROTEIN"/>
    <property type="match status" value="1"/>
</dbReference>
<keyword evidence="2" id="KW-1003">Cell membrane</keyword>
<dbReference type="PANTHER" id="PTHR35007">
    <property type="entry name" value="INTEGRAL MEMBRANE PROTEIN-RELATED"/>
    <property type="match status" value="1"/>
</dbReference>
<protein>
    <submittedName>
        <fullName evidence="8">Type II secretion system F family protein</fullName>
    </submittedName>
</protein>
<organism evidence="8 9">
    <name type="scientific">Roseomonas elaeocarpi</name>
    <dbReference type="NCBI Taxonomy" id="907779"/>
    <lineage>
        <taxon>Bacteria</taxon>
        <taxon>Pseudomonadati</taxon>
        <taxon>Pseudomonadota</taxon>
        <taxon>Alphaproteobacteria</taxon>
        <taxon>Acetobacterales</taxon>
        <taxon>Roseomonadaceae</taxon>
        <taxon>Roseomonas</taxon>
    </lineage>
</organism>
<comment type="caution">
    <text evidence="8">The sequence shown here is derived from an EMBL/GenBank/DDBJ whole genome shotgun (WGS) entry which is preliminary data.</text>
</comment>
<accession>A0ABV6JSX7</accession>
<evidence type="ECO:0000256" key="5">
    <source>
        <dbReference type="ARBA" id="ARBA00023136"/>
    </source>
</evidence>
<dbReference type="EMBL" id="JBHLUN010000006">
    <property type="protein sequence ID" value="MFC0408560.1"/>
    <property type="molecule type" value="Genomic_DNA"/>
</dbReference>
<keyword evidence="9" id="KW-1185">Reference proteome</keyword>
<comment type="subcellular location">
    <subcellularLocation>
        <location evidence="1">Cell membrane</location>
        <topology evidence="1">Multi-pass membrane protein</topology>
    </subcellularLocation>
</comment>
<reference evidence="8 9" key="1">
    <citation type="submission" date="2024-09" db="EMBL/GenBank/DDBJ databases">
        <authorList>
            <person name="Sun Q."/>
            <person name="Mori K."/>
        </authorList>
    </citation>
    <scope>NUCLEOTIDE SEQUENCE [LARGE SCALE GENOMIC DNA]</scope>
    <source>
        <strain evidence="8 9">TBRC 5777</strain>
    </source>
</reference>
<feature type="transmembrane region" description="Helical" evidence="6">
    <location>
        <begin position="6"/>
        <end position="25"/>
    </location>
</feature>
<evidence type="ECO:0000256" key="4">
    <source>
        <dbReference type="ARBA" id="ARBA00022989"/>
    </source>
</evidence>
<feature type="transmembrane region" description="Helical" evidence="6">
    <location>
        <begin position="110"/>
        <end position="127"/>
    </location>
</feature>
<name>A0ABV6JSX7_9PROT</name>
<dbReference type="Proteomes" id="UP001589865">
    <property type="component" value="Unassembled WGS sequence"/>
</dbReference>
<evidence type="ECO:0000313" key="8">
    <source>
        <dbReference type="EMBL" id="MFC0408560.1"/>
    </source>
</evidence>
<dbReference type="InterPro" id="IPR042094">
    <property type="entry name" value="T2SS_GspF_sf"/>
</dbReference>
<dbReference type="Pfam" id="PF00482">
    <property type="entry name" value="T2SSF"/>
    <property type="match status" value="1"/>
</dbReference>
<dbReference type="InterPro" id="IPR018076">
    <property type="entry name" value="T2SS_GspF_dom"/>
</dbReference>
<feature type="transmembrane region" description="Helical" evidence="6">
    <location>
        <begin position="85"/>
        <end position="104"/>
    </location>
</feature>
<feature type="transmembrane region" description="Helical" evidence="6">
    <location>
        <begin position="290"/>
        <end position="313"/>
    </location>
</feature>
<evidence type="ECO:0000259" key="7">
    <source>
        <dbReference type="Pfam" id="PF00482"/>
    </source>
</evidence>
<sequence>MERLFLPALLAVLSLAMLLWAAVILRSGLRQRLRNRVLAVGVRAREAAPEARALNIRREMARRGALSRLATKLFLYDPANAREQILPWPAVLAAALVLAAFGWWRGRVLLGDGLGMLAGMLSAGWAARSFFRWQHRRYCDALFLQIPDAVGLMLRALRAGLPMGEAVRSLAREMPQPTRDEFAGVVGVMALGQPVEAGLWQLYHRTRLTEYAFLAVTLGLQSQTGGSLAETLDNLGDMVRKRIAMAAKARAVAGEARASATILIALPFVAGLALSLLRPGYMNVFFTTDLGSKLLVLGLSLVGAGVMTIRWLIRRSTAD</sequence>
<keyword evidence="5 6" id="KW-0472">Membrane</keyword>
<feature type="transmembrane region" description="Helical" evidence="6">
    <location>
        <begin position="258"/>
        <end position="278"/>
    </location>
</feature>
<evidence type="ECO:0000256" key="6">
    <source>
        <dbReference type="SAM" id="Phobius"/>
    </source>
</evidence>
<feature type="domain" description="Type II secretion system protein GspF" evidence="7">
    <location>
        <begin position="152"/>
        <end position="272"/>
    </location>
</feature>
<evidence type="ECO:0000256" key="2">
    <source>
        <dbReference type="ARBA" id="ARBA00022475"/>
    </source>
</evidence>
<gene>
    <name evidence="8" type="ORF">ACFFGY_09895</name>
</gene>
<dbReference type="RefSeq" id="WP_377044311.1">
    <property type="nucleotide sequence ID" value="NZ_JBHLUN010000006.1"/>
</dbReference>
<evidence type="ECO:0000256" key="1">
    <source>
        <dbReference type="ARBA" id="ARBA00004651"/>
    </source>
</evidence>